<protein>
    <submittedName>
        <fullName evidence="6">DNA-binding protein REB1</fullName>
    </submittedName>
</protein>
<dbReference type="Pfam" id="PF13921">
    <property type="entry name" value="Myb_DNA-bind_6"/>
    <property type="match status" value="1"/>
</dbReference>
<feature type="compositionally biased region" description="Basic and acidic residues" evidence="4">
    <location>
        <begin position="1625"/>
        <end position="1643"/>
    </location>
</feature>
<dbReference type="GO" id="GO:0003677">
    <property type="term" value="F:DNA binding"/>
    <property type="evidence" value="ECO:0007669"/>
    <property type="project" value="UniProtKB-KW"/>
</dbReference>
<feature type="compositionally biased region" description="Basic and acidic residues" evidence="4">
    <location>
        <begin position="1430"/>
        <end position="1440"/>
    </location>
</feature>
<dbReference type="SMART" id="SM00717">
    <property type="entry name" value="SANT"/>
    <property type="match status" value="2"/>
</dbReference>
<feature type="compositionally biased region" description="Basic residues" evidence="4">
    <location>
        <begin position="1270"/>
        <end position="1281"/>
    </location>
</feature>
<feature type="compositionally biased region" description="Polar residues" evidence="4">
    <location>
        <begin position="1694"/>
        <end position="1704"/>
    </location>
</feature>
<dbReference type="InterPro" id="IPR009057">
    <property type="entry name" value="Homeodomain-like_sf"/>
</dbReference>
<keyword evidence="3" id="KW-0539">Nucleus</keyword>
<reference evidence="6 7" key="1">
    <citation type="submission" date="2024-06" db="EMBL/GenBank/DDBJ databases">
        <title>Complete genome of Phlyctema vagabunda strain 19-DSS-EL-015.</title>
        <authorList>
            <person name="Fiorenzani C."/>
        </authorList>
    </citation>
    <scope>NUCLEOTIDE SEQUENCE [LARGE SCALE GENOMIC DNA]</scope>
    <source>
        <strain evidence="6 7">19-DSS-EL-015</strain>
    </source>
</reference>
<feature type="region of interest" description="Disordered" evidence="4">
    <location>
        <begin position="128"/>
        <end position="164"/>
    </location>
</feature>
<feature type="compositionally biased region" description="Basic residues" evidence="4">
    <location>
        <begin position="1329"/>
        <end position="1339"/>
    </location>
</feature>
<proteinExistence type="predicted"/>
<feature type="compositionally biased region" description="Basic and acidic residues" evidence="4">
    <location>
        <begin position="853"/>
        <end position="868"/>
    </location>
</feature>
<dbReference type="PROSITE" id="PS50090">
    <property type="entry name" value="MYB_LIKE"/>
    <property type="match status" value="2"/>
</dbReference>
<gene>
    <name evidence="6" type="ORF">PVAG01_08230</name>
</gene>
<feature type="compositionally biased region" description="Basic residues" evidence="4">
    <location>
        <begin position="822"/>
        <end position="832"/>
    </location>
</feature>
<dbReference type="CDD" id="cd00167">
    <property type="entry name" value="SANT"/>
    <property type="match status" value="1"/>
</dbReference>
<evidence type="ECO:0000313" key="7">
    <source>
        <dbReference type="Proteomes" id="UP001629113"/>
    </source>
</evidence>
<dbReference type="InterPro" id="IPR001005">
    <property type="entry name" value="SANT/Myb"/>
</dbReference>
<name>A0ABR4P8U5_9HELO</name>
<evidence type="ECO:0000313" key="6">
    <source>
        <dbReference type="EMBL" id="KAL3419732.1"/>
    </source>
</evidence>
<evidence type="ECO:0000259" key="5">
    <source>
        <dbReference type="PROSITE" id="PS50090"/>
    </source>
</evidence>
<feature type="compositionally biased region" description="Polar residues" evidence="4">
    <location>
        <begin position="477"/>
        <end position="491"/>
    </location>
</feature>
<feature type="compositionally biased region" description="Basic and acidic residues" evidence="4">
    <location>
        <begin position="1675"/>
        <end position="1692"/>
    </location>
</feature>
<feature type="region of interest" description="Disordered" evidence="4">
    <location>
        <begin position="322"/>
        <end position="502"/>
    </location>
</feature>
<sequence>MLGVKRTLKSLFNPFSSSAPEVKHERESSFIDPVNEESPPPPPALLEDMDPVSPDNYEDAAEDLNHIELTPPPLVKQRDKSAKKEKKAKRAKRAEQIQQAKEPDLDDLDLSSHFEKIGSIAAEMAGRANASMGVDAEEGEPDEPALKPKKSRKNSGLSKRDRIMMEENIRNGYLAGDAEAMGAHAPEAAELPAKVKKAKKHKKKSLERAATPPAYEDEDDELILQQQLSPTKSSPPLESFSQDLPDQSMDGNLAQDEENAATAISANTQKKKKKKRTLSESQGEASTTSKKRSRVEDSSNGDIHAVLNSRSVVQALNTFARKSKSKLAEERSSPPPRPKSSNFDIVLPSSPPDSILPLTLKQKAARNAMSSERQPRPTKKSTPRVMDVIEDLTEIPSEQPEPPEGTSDEDSANSDEADVEPEPEPEPAADSISESDYEVPVGLDSSQRKKRRMPLDSNDEQAKPKRKSASKKSSGKTPQKATASQKSSNTAAKPGKMTNDDADRITRAVESYRDVNGLDKGALHELITSSATKKESKSYEFWTDIWAEIPYLPRRNIQAFVRRNFHGHRRDAWTEQDEYDLDLVYHQIKDKQTVNGGFWKAVGDVIDRYSEDCRDRWRTFSSCKNRNVGPWTLEEEDFLREAVQAVRQENLEAVRRLNREAPPGSKKLVEDSEPNWMEVAKKMEGTRTRLQCLNKWQLLCERESGEGEDRVALAPISQTPWRARPALKEAQAMTIHEKIHILALIMDSGAAQEGKIPWRSFPDSKGYTLGWRTFLRGMLRSIPADFVGTFQEKIAYLHKKHEAREALKFDPEAGEFKQFKLSRKSPTKKKTLTTKFVPESEDGSESEEEEEAKELPKPLRERMKKDGESQETIDSAAYNGDSDENMSDVFEAIRTSGKTTPTSRKSEERIMDSPESSVYDDNDMPESSYLVTKSRSTKRAPKARQIVDTIVEIKEEEGFEQEPEEEIEETEAEELDEDPVEDEPAEEDSEEEPEAQVEEAIQEEITSDSMQIDNEYLSESSSSHLEATAGETMEGNKSDEAALIDEPIEEIDVDMESVGEPVEVKNRNSKKAKNDLPIQEVEEVEEPEEPEEPENSQESEEPEEYNEPQEPDEPEAEIDEADQHDESMAEVLSNDYGNYDIGDPPLEPSETEILEKKEKKKRKKSKRAALLDDAEGLLAESTDQHVDSILEELADVSVPEEAPEPLLEHSENEIPKEKKKKSKKAKKAALAEESNGILDDSTNHDLNGTIEKTDNVQDSVLDYSEGKLPKEKKKKRSKKAKKSENLEDPVMDHGLEALEEPSQILPEVSLLEEDELPIKESADVEAPPSKKKKSKKSRKVSSIEEPLENLDANATIPDATEEHATAALTDDKKAKKKKSKKQKVAELEPSELHEDPIEDFVEPLSRDVETLAEPQPPKKKKSKKSKKRRDSAEGSGEKPVESLSDNVAAEHTPVVEEPARKKKSKKEKRADLFEASLFDPSGATAGVPNEADSNLGINSTSLPRAKKHRSFSIENMVEDSSQRPHEDVAGTLKQSKKKNKKAKDIPPVQENLPDMDAHSDAEPNELDEMLARKLNQKSRRAVKDDPYPEQVHSDESATLEAMLSKRRENKKARRAYEDSVASSEQEERADITNEAAAEQHSDSYADGAYSYQEEDDAEFDVKNDDIEIGSPYHQHVSDGHEPQGDSMSDRASVDLSQTTHTSLARNFGKGFEQEVDDHVAKVEHEDNLDNEPHTADHDWSDSPQEASPILQGTPQVVQETYVPVPRTATSEMPAKEKKRKHADTPSDQKPKKKRKVDVRRAQYEWEQSQPRATNGFTPINGAHAPNTVYPSDRIGTGSRDVNYNSDDSSGSDSSIPAVAPPKTKKLSKKTPKKKKKHPLGP</sequence>
<evidence type="ECO:0000256" key="1">
    <source>
        <dbReference type="ARBA" id="ARBA00004123"/>
    </source>
</evidence>
<feature type="compositionally biased region" description="Low complexity" evidence="4">
    <location>
        <begin position="1845"/>
        <end position="1854"/>
    </location>
</feature>
<dbReference type="EMBL" id="JBFCZG010000007">
    <property type="protein sequence ID" value="KAL3419732.1"/>
    <property type="molecule type" value="Genomic_DNA"/>
</dbReference>
<feature type="compositionally biased region" description="Basic and acidic residues" evidence="4">
    <location>
        <begin position="1282"/>
        <end position="1296"/>
    </location>
</feature>
<feature type="region of interest" description="Disordered" evidence="4">
    <location>
        <begin position="1"/>
        <end position="110"/>
    </location>
</feature>
<feature type="compositionally biased region" description="Polar residues" evidence="4">
    <location>
        <begin position="1491"/>
        <end position="1502"/>
    </location>
</feature>
<dbReference type="PANTHER" id="PTHR46380">
    <property type="entry name" value="CYCLIN-D-BINDING MYB-LIKE TRANSCRIPTION FACTOR 1"/>
    <property type="match status" value="1"/>
</dbReference>
<feature type="compositionally biased region" description="Basic and acidic residues" evidence="4">
    <location>
        <begin position="1581"/>
        <end position="1595"/>
    </location>
</feature>
<feature type="compositionally biased region" description="Acidic residues" evidence="4">
    <location>
        <begin position="406"/>
        <end position="437"/>
    </location>
</feature>
<dbReference type="SUPFAM" id="SSF46689">
    <property type="entry name" value="Homeodomain-like"/>
    <property type="match status" value="1"/>
</dbReference>
<feature type="compositionally biased region" description="Polar residues" evidence="4">
    <location>
        <begin position="1805"/>
        <end position="1817"/>
    </location>
</feature>
<feature type="compositionally biased region" description="Basic residues" evidence="4">
    <location>
        <begin position="83"/>
        <end position="92"/>
    </location>
</feature>
<feature type="compositionally biased region" description="Acidic residues" evidence="4">
    <location>
        <begin position="1080"/>
        <end position="1123"/>
    </location>
</feature>
<feature type="compositionally biased region" description="Polar residues" evidence="4">
    <location>
        <begin position="279"/>
        <end position="288"/>
    </location>
</feature>
<feature type="compositionally biased region" description="Basic residues" evidence="4">
    <location>
        <begin position="1417"/>
        <end position="1429"/>
    </location>
</feature>
<feature type="region of interest" description="Disordered" evidence="4">
    <location>
        <begin position="185"/>
        <end position="308"/>
    </location>
</feature>
<feature type="domain" description="Myb-like" evidence="5">
    <location>
        <begin position="569"/>
        <end position="621"/>
    </location>
</feature>
<feature type="compositionally biased region" description="Polar residues" evidence="4">
    <location>
        <begin position="1741"/>
        <end position="1758"/>
    </location>
</feature>
<feature type="compositionally biased region" description="Basic and acidic residues" evidence="4">
    <location>
        <begin position="1206"/>
        <end position="1216"/>
    </location>
</feature>
<dbReference type="InterPro" id="IPR051651">
    <property type="entry name" value="DMTF1_DNA-bind_reg"/>
</dbReference>
<comment type="caution">
    <text evidence="6">The sequence shown here is derived from an EMBL/GenBank/DDBJ whole genome shotgun (WGS) entry which is preliminary data.</text>
</comment>
<feature type="compositionally biased region" description="Basic residues" evidence="4">
    <location>
        <begin position="1158"/>
        <end position="1167"/>
    </location>
</feature>
<feature type="compositionally biased region" description="Basic residues" evidence="4">
    <location>
        <begin position="464"/>
        <end position="474"/>
    </location>
</feature>
<accession>A0ABR4P8U5</accession>
<keyword evidence="7" id="KW-1185">Reference proteome</keyword>
<dbReference type="Proteomes" id="UP001629113">
    <property type="component" value="Unassembled WGS sequence"/>
</dbReference>
<feature type="region of interest" description="Disordered" evidence="4">
    <location>
        <begin position="822"/>
        <end position="1881"/>
    </location>
</feature>
<feature type="compositionally biased region" description="Basic residues" evidence="4">
    <location>
        <begin position="1217"/>
        <end position="1227"/>
    </location>
</feature>
<feature type="compositionally biased region" description="Acidic residues" evidence="4">
    <location>
        <begin position="839"/>
        <end position="852"/>
    </location>
</feature>
<feature type="compositionally biased region" description="Basic residues" evidence="4">
    <location>
        <begin position="1862"/>
        <end position="1881"/>
    </location>
</feature>
<organism evidence="6 7">
    <name type="scientific">Phlyctema vagabunda</name>
    <dbReference type="NCBI Taxonomy" id="108571"/>
    <lineage>
        <taxon>Eukaryota</taxon>
        <taxon>Fungi</taxon>
        <taxon>Dikarya</taxon>
        <taxon>Ascomycota</taxon>
        <taxon>Pezizomycotina</taxon>
        <taxon>Leotiomycetes</taxon>
        <taxon>Helotiales</taxon>
        <taxon>Dermateaceae</taxon>
        <taxon>Phlyctema</taxon>
    </lineage>
</organism>
<evidence type="ECO:0000256" key="3">
    <source>
        <dbReference type="ARBA" id="ARBA00023242"/>
    </source>
</evidence>
<feature type="compositionally biased region" description="Acidic residues" evidence="4">
    <location>
        <begin position="954"/>
        <end position="1006"/>
    </location>
</feature>
<feature type="compositionally biased region" description="Basic and acidic residues" evidence="4">
    <location>
        <begin position="1383"/>
        <end position="1395"/>
    </location>
</feature>
<feature type="compositionally biased region" description="Basic and acidic residues" evidence="4">
    <location>
        <begin position="1716"/>
        <end position="1740"/>
    </location>
</feature>
<feature type="domain" description="Myb-like" evidence="5">
    <location>
        <begin position="623"/>
        <end position="700"/>
    </location>
</feature>
<feature type="compositionally biased region" description="Polar residues" evidence="4">
    <location>
        <begin position="224"/>
        <end position="245"/>
    </location>
</feature>
<evidence type="ECO:0000256" key="2">
    <source>
        <dbReference type="ARBA" id="ARBA00023125"/>
    </source>
</evidence>
<comment type="subcellular location">
    <subcellularLocation>
        <location evidence="1">Nucleus</location>
    </subcellularLocation>
</comment>
<feature type="compositionally biased region" description="Basic residues" evidence="4">
    <location>
        <begin position="194"/>
        <end position="205"/>
    </location>
</feature>
<dbReference type="Gene3D" id="1.10.10.60">
    <property type="entry name" value="Homeodomain-like"/>
    <property type="match status" value="1"/>
</dbReference>
<evidence type="ECO:0000256" key="4">
    <source>
        <dbReference type="SAM" id="MobiDB-lite"/>
    </source>
</evidence>
<feature type="compositionally biased region" description="Acidic residues" evidence="4">
    <location>
        <begin position="1042"/>
        <end position="1057"/>
    </location>
</feature>
<dbReference type="PANTHER" id="PTHR46380:SF2">
    <property type="entry name" value="CYCLIN-D-BINDING MYB-LIKE TRANSCRIPTION FACTOR 1"/>
    <property type="match status" value="1"/>
</dbReference>
<feature type="compositionally biased region" description="Basic and acidic residues" evidence="4">
    <location>
        <begin position="1360"/>
        <end position="1373"/>
    </location>
</feature>
<keyword evidence="2 6" id="KW-0238">DNA-binding</keyword>